<reference evidence="6" key="1">
    <citation type="submission" date="2006-10" db="EMBL/GenBank/DDBJ databases">
        <authorList>
            <person name="Amadeo P."/>
            <person name="Zhao Q."/>
            <person name="Wortman J."/>
            <person name="Fraser-Liggett C."/>
            <person name="Carlton J."/>
        </authorList>
    </citation>
    <scope>NUCLEOTIDE SEQUENCE</scope>
    <source>
        <strain evidence="6">G3</strain>
    </source>
</reference>
<dbReference type="KEGG" id="tva:4751667"/>
<dbReference type="SUPFAM" id="SSF56399">
    <property type="entry name" value="ADP-ribosylation"/>
    <property type="match status" value="1"/>
</dbReference>
<gene>
    <name evidence="6" type="ORF">TVAG_307210</name>
</gene>
<dbReference type="SMART" id="SM00165">
    <property type="entry name" value="UBA"/>
    <property type="match status" value="1"/>
</dbReference>
<keyword evidence="3" id="KW-0548">Nucleotidyltransferase</keyword>
<dbReference type="GO" id="GO:0016779">
    <property type="term" value="F:nucleotidyltransferase activity"/>
    <property type="evidence" value="ECO:0007669"/>
    <property type="project" value="UniProtKB-KW"/>
</dbReference>
<evidence type="ECO:0000256" key="1">
    <source>
        <dbReference type="ARBA" id="ARBA00022676"/>
    </source>
</evidence>
<dbReference type="AlphaFoldDB" id="A2FMC5"/>
<keyword evidence="4" id="KW-0520">NAD</keyword>
<dbReference type="Pfam" id="PF00627">
    <property type="entry name" value="UBA"/>
    <property type="match status" value="1"/>
</dbReference>
<dbReference type="GO" id="GO:0003950">
    <property type="term" value="F:NAD+ poly-ADP-ribosyltransferase activity"/>
    <property type="evidence" value="ECO:0007669"/>
    <property type="project" value="InterPro"/>
</dbReference>
<evidence type="ECO:0000313" key="7">
    <source>
        <dbReference type="Proteomes" id="UP000001542"/>
    </source>
</evidence>
<dbReference type="STRING" id="5722.A2FMC5"/>
<sequence length="560" mass="64378">MTEYEEVEYVEYEEEEEIIEDDSSDELIPIISESAYDPVKSAFEMGLNTYNAFRPYNEVSYSDITSVTTINLLTNVLPLSLQSILCLNNSPILLKIKIGLNNFDWHQRPRSFEVENPIFGKNFAGIALVRDLMEKFFSPNFKIKDCYRSKPFLLASQKRYDNSMVKEITNLGFTENQANAALEQVDGNLEYAINLLRTGILPQDISTTSSLSNPLLTYSSCPVLYLILEIVDIYLDLTDHCCICRKKLKEPTIKPTICEDETCRNLFEKIGIGSTVLQEIKRDPIVADLLFSVFATAIGPFLNPSPSKFSESQMKEIFKKIPDVYTLGRFDTDADLCRSIGVDAYNLIRWILLTNKSHFLALPEGLRIREINAQFQFLTLISSTEREEEFKKLKDQYGSFYLWHGSAADRWYSILRNGLKNLSKSNIMANGAAYGEGIYFARQIETSLRYMRGSSNGYTFSSLDRQFNMIALCEVIKDFSNLKEHDNFCHTLKNEKECIVRFLFINVRTNSYDSLSQDFKQIPTLSDVLNYYADEAKKNVEAAKKQKEVMEHEKEKSYDF</sequence>
<dbReference type="Proteomes" id="UP000001542">
    <property type="component" value="Unassembled WGS sequence"/>
</dbReference>
<dbReference type="RefSeq" id="XP_001306872.1">
    <property type="nucleotide sequence ID" value="XM_001306871.1"/>
</dbReference>
<organism evidence="6 7">
    <name type="scientific">Trichomonas vaginalis (strain ATCC PRA-98 / G3)</name>
    <dbReference type="NCBI Taxonomy" id="412133"/>
    <lineage>
        <taxon>Eukaryota</taxon>
        <taxon>Metamonada</taxon>
        <taxon>Parabasalia</taxon>
        <taxon>Trichomonadida</taxon>
        <taxon>Trichomonadidae</taxon>
        <taxon>Trichomonas</taxon>
    </lineage>
</organism>
<dbReference type="InParanoid" id="A2FMC5"/>
<accession>A2FMC5</accession>
<dbReference type="Gene3D" id="1.10.8.10">
    <property type="entry name" value="DNA helicase RuvA subunit, C-terminal domain"/>
    <property type="match status" value="1"/>
</dbReference>
<proteinExistence type="predicted"/>
<evidence type="ECO:0000256" key="3">
    <source>
        <dbReference type="ARBA" id="ARBA00022695"/>
    </source>
</evidence>
<dbReference type="OrthoDB" id="109543at2759"/>
<dbReference type="InterPro" id="IPR009060">
    <property type="entry name" value="UBA-like_sf"/>
</dbReference>
<evidence type="ECO:0000313" key="6">
    <source>
        <dbReference type="EMBL" id="EAX93942.1"/>
    </source>
</evidence>
<dbReference type="PANTHER" id="PTHR21328">
    <property type="entry name" value="POLY ADP-RIBOSE POLYMERASE FAMILY, MEMBER PARP"/>
    <property type="match status" value="1"/>
</dbReference>
<dbReference type="InterPro" id="IPR015940">
    <property type="entry name" value="UBA"/>
</dbReference>
<keyword evidence="2" id="KW-0808">Transferase</keyword>
<dbReference type="SUPFAM" id="SSF46934">
    <property type="entry name" value="UBA-like"/>
    <property type="match status" value="1"/>
</dbReference>
<dbReference type="Gene3D" id="3.90.228.10">
    <property type="match status" value="1"/>
</dbReference>
<dbReference type="InterPro" id="IPR012317">
    <property type="entry name" value="Poly(ADP-ribose)pol_cat_dom"/>
</dbReference>
<keyword evidence="7" id="KW-1185">Reference proteome</keyword>
<evidence type="ECO:0000256" key="4">
    <source>
        <dbReference type="ARBA" id="ARBA00023027"/>
    </source>
</evidence>
<dbReference type="EMBL" id="DS113884">
    <property type="protein sequence ID" value="EAX93942.1"/>
    <property type="molecule type" value="Genomic_DNA"/>
</dbReference>
<dbReference type="VEuPathDB" id="TrichDB:TVAGG3_0177840"/>
<dbReference type="SMR" id="A2FMC5"/>
<dbReference type="PROSITE" id="PS50030">
    <property type="entry name" value="UBA"/>
    <property type="match status" value="1"/>
</dbReference>
<dbReference type="VEuPathDB" id="TrichDB:TVAG_307210"/>
<protein>
    <submittedName>
        <fullName evidence="6">UBA/TS-N domain containing protein</fullName>
    </submittedName>
</protein>
<name>A2FMC5_TRIV3</name>
<evidence type="ECO:0000256" key="2">
    <source>
        <dbReference type="ARBA" id="ARBA00022679"/>
    </source>
</evidence>
<feature type="domain" description="UBA" evidence="5">
    <location>
        <begin position="159"/>
        <end position="199"/>
    </location>
</feature>
<evidence type="ECO:0000259" key="5">
    <source>
        <dbReference type="PROSITE" id="PS50030"/>
    </source>
</evidence>
<reference evidence="6" key="2">
    <citation type="journal article" date="2007" name="Science">
        <title>Draft genome sequence of the sexually transmitted pathogen Trichomonas vaginalis.</title>
        <authorList>
            <person name="Carlton J.M."/>
            <person name="Hirt R.P."/>
            <person name="Silva J.C."/>
            <person name="Delcher A.L."/>
            <person name="Schatz M."/>
            <person name="Zhao Q."/>
            <person name="Wortman J.R."/>
            <person name="Bidwell S.L."/>
            <person name="Alsmark U.C.M."/>
            <person name="Besteiro S."/>
            <person name="Sicheritz-Ponten T."/>
            <person name="Noel C.J."/>
            <person name="Dacks J.B."/>
            <person name="Foster P.G."/>
            <person name="Simillion C."/>
            <person name="Van de Peer Y."/>
            <person name="Miranda-Saavedra D."/>
            <person name="Barton G.J."/>
            <person name="Westrop G.D."/>
            <person name="Mueller S."/>
            <person name="Dessi D."/>
            <person name="Fiori P.L."/>
            <person name="Ren Q."/>
            <person name="Paulsen I."/>
            <person name="Zhang H."/>
            <person name="Bastida-Corcuera F.D."/>
            <person name="Simoes-Barbosa A."/>
            <person name="Brown M.T."/>
            <person name="Hayes R.D."/>
            <person name="Mukherjee M."/>
            <person name="Okumura C.Y."/>
            <person name="Schneider R."/>
            <person name="Smith A.J."/>
            <person name="Vanacova S."/>
            <person name="Villalvazo M."/>
            <person name="Haas B.J."/>
            <person name="Pertea M."/>
            <person name="Feldblyum T.V."/>
            <person name="Utterback T.R."/>
            <person name="Shu C.L."/>
            <person name="Osoegawa K."/>
            <person name="de Jong P.J."/>
            <person name="Hrdy I."/>
            <person name="Horvathova L."/>
            <person name="Zubacova Z."/>
            <person name="Dolezal P."/>
            <person name="Malik S.B."/>
            <person name="Logsdon J.M. Jr."/>
            <person name="Henze K."/>
            <person name="Gupta A."/>
            <person name="Wang C.C."/>
            <person name="Dunne R.L."/>
            <person name="Upcroft J.A."/>
            <person name="Upcroft P."/>
            <person name="White O."/>
            <person name="Salzberg S.L."/>
            <person name="Tang P."/>
            <person name="Chiu C.-H."/>
            <person name="Lee Y.-S."/>
            <person name="Embley T.M."/>
            <person name="Coombs G.H."/>
            <person name="Mottram J.C."/>
            <person name="Tachezy J."/>
            <person name="Fraser-Liggett C.M."/>
            <person name="Johnson P.J."/>
        </authorList>
    </citation>
    <scope>NUCLEOTIDE SEQUENCE [LARGE SCALE GENOMIC DNA]</scope>
    <source>
        <strain evidence="6">G3</strain>
    </source>
</reference>
<dbReference type="Pfam" id="PF00644">
    <property type="entry name" value="PARP"/>
    <property type="match status" value="1"/>
</dbReference>
<dbReference type="InterPro" id="IPR051838">
    <property type="entry name" value="ARTD_PARP"/>
</dbReference>
<keyword evidence="1" id="KW-0328">Glycosyltransferase</keyword>
<dbReference type="eggNOG" id="ENOG502QPRC">
    <property type="taxonomic scope" value="Eukaryota"/>
</dbReference>